<evidence type="ECO:0000313" key="2">
    <source>
        <dbReference type="Proteomes" id="UP000886501"/>
    </source>
</evidence>
<comment type="caution">
    <text evidence="1">The sequence shown here is derived from an EMBL/GenBank/DDBJ whole genome shotgun (WGS) entry which is preliminary data.</text>
</comment>
<proteinExistence type="predicted"/>
<reference evidence="1" key="2">
    <citation type="journal article" date="2020" name="Nat. Commun.">
        <title>Large-scale genome sequencing of mycorrhizal fungi provides insights into the early evolution of symbiotic traits.</title>
        <authorList>
            <person name="Miyauchi S."/>
            <person name="Kiss E."/>
            <person name="Kuo A."/>
            <person name="Drula E."/>
            <person name="Kohler A."/>
            <person name="Sanchez-Garcia M."/>
            <person name="Morin E."/>
            <person name="Andreopoulos B."/>
            <person name="Barry K.W."/>
            <person name="Bonito G."/>
            <person name="Buee M."/>
            <person name="Carver A."/>
            <person name="Chen C."/>
            <person name="Cichocki N."/>
            <person name="Clum A."/>
            <person name="Culley D."/>
            <person name="Crous P.W."/>
            <person name="Fauchery L."/>
            <person name="Girlanda M."/>
            <person name="Hayes R.D."/>
            <person name="Keri Z."/>
            <person name="LaButti K."/>
            <person name="Lipzen A."/>
            <person name="Lombard V."/>
            <person name="Magnuson J."/>
            <person name="Maillard F."/>
            <person name="Murat C."/>
            <person name="Nolan M."/>
            <person name="Ohm R.A."/>
            <person name="Pangilinan J."/>
            <person name="Pereira M.F."/>
            <person name="Perotto S."/>
            <person name="Peter M."/>
            <person name="Pfister S."/>
            <person name="Riley R."/>
            <person name="Sitrit Y."/>
            <person name="Stielow J.B."/>
            <person name="Szollosi G."/>
            <person name="Zifcakova L."/>
            <person name="Stursova M."/>
            <person name="Spatafora J.W."/>
            <person name="Tedersoo L."/>
            <person name="Vaario L.M."/>
            <person name="Yamada A."/>
            <person name="Yan M."/>
            <person name="Wang P."/>
            <person name="Xu J."/>
            <person name="Bruns T."/>
            <person name="Baldrian P."/>
            <person name="Vilgalys R."/>
            <person name="Dunand C."/>
            <person name="Henrissat B."/>
            <person name="Grigoriev I.V."/>
            <person name="Hibbett D."/>
            <person name="Nagy L.G."/>
            <person name="Martin F.M."/>
        </authorList>
    </citation>
    <scope>NUCLEOTIDE SEQUENCE</scope>
    <source>
        <strain evidence="1">P2</strain>
    </source>
</reference>
<dbReference type="Proteomes" id="UP000886501">
    <property type="component" value="Unassembled WGS sequence"/>
</dbReference>
<evidence type="ECO:0000313" key="1">
    <source>
        <dbReference type="EMBL" id="KAF9645573.1"/>
    </source>
</evidence>
<gene>
    <name evidence="1" type="ORF">BDM02DRAFT_496488</name>
</gene>
<accession>A0ACB6Z898</accession>
<organism evidence="1 2">
    <name type="scientific">Thelephora ganbajun</name>
    <name type="common">Ganba fungus</name>
    <dbReference type="NCBI Taxonomy" id="370292"/>
    <lineage>
        <taxon>Eukaryota</taxon>
        <taxon>Fungi</taxon>
        <taxon>Dikarya</taxon>
        <taxon>Basidiomycota</taxon>
        <taxon>Agaricomycotina</taxon>
        <taxon>Agaricomycetes</taxon>
        <taxon>Thelephorales</taxon>
        <taxon>Thelephoraceae</taxon>
        <taxon>Thelephora</taxon>
    </lineage>
</organism>
<sequence length="504" mass="55344">MILPETSDTVLSLPSVEQLGAGDFDLGELVKKLTEALADELQRNEILQLTGDTAVLVIECLDNVISSETFRSNSDIQTRSRVFSTISRLSRGCQYLPRSYWIDPSSIALPDGPHASGTSAEVYQGKRNGESVAVKVLRTSNQESPMKLKKRFCKEAIVWKHVSCPYVLKFNGVFYHNGVPAIVTPWMLHGNVTEYLESNPEANRIRLLLDVVKGVKYLHNCNIAHGDIKAPNILISGDTPSRALLADFGFTRVTTISVRMSSEEQGTVSFMGPELLFPDKFDLAKAVPSKEADIYALGMTVYQVLTGEWPFFPMREAEIMHAVISGKRPPKPESAEEIGLTKVMWDLLGECWREDRTKRPNISEILGKFREVTGERGTTDSTIEVAGLRLGIAGNRNSVVSQSSSLTTLSSSRGSETDGGSSTSATTAPYDYLDQDEISEARENAPTTRKGKSPAKKPEAGKTSVVNPTSPTETSGCFAQEARVKSKGKGVWNRVKQIICVRYV</sequence>
<name>A0ACB6Z898_THEGA</name>
<keyword evidence="2" id="KW-1185">Reference proteome</keyword>
<dbReference type="EMBL" id="MU118086">
    <property type="protein sequence ID" value="KAF9645573.1"/>
    <property type="molecule type" value="Genomic_DNA"/>
</dbReference>
<reference evidence="1" key="1">
    <citation type="submission" date="2019-10" db="EMBL/GenBank/DDBJ databases">
        <authorList>
            <consortium name="DOE Joint Genome Institute"/>
            <person name="Kuo A."/>
            <person name="Miyauchi S."/>
            <person name="Kiss E."/>
            <person name="Drula E."/>
            <person name="Kohler A."/>
            <person name="Sanchez-Garcia M."/>
            <person name="Andreopoulos B."/>
            <person name="Barry K.W."/>
            <person name="Bonito G."/>
            <person name="Buee M."/>
            <person name="Carver A."/>
            <person name="Chen C."/>
            <person name="Cichocki N."/>
            <person name="Clum A."/>
            <person name="Culley D."/>
            <person name="Crous P.W."/>
            <person name="Fauchery L."/>
            <person name="Girlanda M."/>
            <person name="Hayes R."/>
            <person name="Keri Z."/>
            <person name="Labutti K."/>
            <person name="Lipzen A."/>
            <person name="Lombard V."/>
            <person name="Magnuson J."/>
            <person name="Maillard F."/>
            <person name="Morin E."/>
            <person name="Murat C."/>
            <person name="Nolan M."/>
            <person name="Ohm R."/>
            <person name="Pangilinan J."/>
            <person name="Pereira M."/>
            <person name="Perotto S."/>
            <person name="Peter M."/>
            <person name="Riley R."/>
            <person name="Sitrit Y."/>
            <person name="Stielow B."/>
            <person name="Szollosi G."/>
            <person name="Zifcakova L."/>
            <person name="Stursova M."/>
            <person name="Spatafora J.W."/>
            <person name="Tedersoo L."/>
            <person name="Vaario L.-M."/>
            <person name="Yamada A."/>
            <person name="Yan M."/>
            <person name="Wang P."/>
            <person name="Xu J."/>
            <person name="Bruns T."/>
            <person name="Baldrian P."/>
            <person name="Vilgalys R."/>
            <person name="Henrissat B."/>
            <person name="Grigoriev I.V."/>
            <person name="Hibbett D."/>
            <person name="Nagy L.G."/>
            <person name="Martin F.M."/>
        </authorList>
    </citation>
    <scope>NUCLEOTIDE SEQUENCE</scope>
    <source>
        <strain evidence="1">P2</strain>
    </source>
</reference>
<protein>
    <submittedName>
        <fullName evidence="1">Kinase-like protein</fullName>
    </submittedName>
</protein>